<protein>
    <recommendedName>
        <fullName evidence="6">DNA-directed RNA polymerase</fullName>
    </recommendedName>
</protein>
<dbReference type="Gene3D" id="1.10.10.60">
    <property type="entry name" value="Homeodomain-like"/>
    <property type="match status" value="1"/>
</dbReference>
<evidence type="ECO:0000256" key="1">
    <source>
        <dbReference type="ARBA" id="ARBA00022478"/>
    </source>
</evidence>
<dbReference type="SUPFAM" id="SSF46924">
    <property type="entry name" value="RNA polymerase subunit RPB10"/>
    <property type="match status" value="1"/>
</dbReference>
<name>A0A6C0HEX7_9ZZZZ</name>
<evidence type="ECO:0008006" key="6">
    <source>
        <dbReference type="Google" id="ProtNLM"/>
    </source>
</evidence>
<dbReference type="AlphaFoldDB" id="A0A6C0HEX7"/>
<keyword evidence="1" id="KW-0240">DNA-directed RNA polymerase</keyword>
<evidence type="ECO:0000256" key="2">
    <source>
        <dbReference type="ARBA" id="ARBA00022723"/>
    </source>
</evidence>
<dbReference type="EMBL" id="MN739942">
    <property type="protein sequence ID" value="QHT78937.1"/>
    <property type="molecule type" value="Genomic_DNA"/>
</dbReference>
<organism evidence="5">
    <name type="scientific">viral metagenome</name>
    <dbReference type="NCBI Taxonomy" id="1070528"/>
    <lineage>
        <taxon>unclassified sequences</taxon>
        <taxon>metagenomes</taxon>
        <taxon>organismal metagenomes</taxon>
    </lineage>
</organism>
<proteinExistence type="predicted"/>
<dbReference type="InterPro" id="IPR000268">
    <property type="entry name" value="RPABC5/Rpb10"/>
</dbReference>
<dbReference type="InterPro" id="IPR023580">
    <property type="entry name" value="RNA_pol_su_RPB10"/>
</dbReference>
<dbReference type="GO" id="GO:0008270">
    <property type="term" value="F:zinc ion binding"/>
    <property type="evidence" value="ECO:0007669"/>
    <property type="project" value="TreeGrafter"/>
</dbReference>
<dbReference type="PANTHER" id="PTHR23431:SF3">
    <property type="entry name" value="DNA-DIRECTED RNA POLYMERASES I, II, AND III SUBUNIT RPABC5"/>
    <property type="match status" value="1"/>
</dbReference>
<keyword evidence="2" id="KW-0479">Metal-binding</keyword>
<evidence type="ECO:0000256" key="3">
    <source>
        <dbReference type="ARBA" id="ARBA00022833"/>
    </source>
</evidence>
<dbReference type="GO" id="GO:0003677">
    <property type="term" value="F:DNA binding"/>
    <property type="evidence" value="ECO:0007669"/>
    <property type="project" value="InterPro"/>
</dbReference>
<dbReference type="GO" id="GO:0003899">
    <property type="term" value="F:DNA-directed RNA polymerase activity"/>
    <property type="evidence" value="ECO:0007669"/>
    <property type="project" value="InterPro"/>
</dbReference>
<sequence length="79" mass="9292">MIIPIRCMNCGFVLGDKWRYYQHRVAQLRNESGLGKEPVYIDGTSIPDTPERKVFDELGIVRYCCRKHLLTHRDLIDKI</sequence>
<keyword evidence="3" id="KW-0862">Zinc</keyword>
<keyword evidence="4" id="KW-0804">Transcription</keyword>
<evidence type="ECO:0000256" key="4">
    <source>
        <dbReference type="ARBA" id="ARBA00023163"/>
    </source>
</evidence>
<evidence type="ECO:0000313" key="5">
    <source>
        <dbReference type="EMBL" id="QHT78937.1"/>
    </source>
</evidence>
<dbReference type="GO" id="GO:0006351">
    <property type="term" value="P:DNA-templated transcription"/>
    <property type="evidence" value="ECO:0007669"/>
    <property type="project" value="InterPro"/>
</dbReference>
<dbReference type="PANTHER" id="PTHR23431">
    <property type="entry name" value="DNA-DIRECTED RNA POLYMERASES I, II, AND III SUBUNIT RPABC5 FAMILY MEMBER"/>
    <property type="match status" value="1"/>
</dbReference>
<reference evidence="5" key="1">
    <citation type="journal article" date="2020" name="Nature">
        <title>Giant virus diversity and host interactions through global metagenomics.</title>
        <authorList>
            <person name="Schulz F."/>
            <person name="Roux S."/>
            <person name="Paez-Espino D."/>
            <person name="Jungbluth S."/>
            <person name="Walsh D.A."/>
            <person name="Denef V.J."/>
            <person name="McMahon K.D."/>
            <person name="Konstantinidis K.T."/>
            <person name="Eloe-Fadrosh E.A."/>
            <person name="Kyrpides N.C."/>
            <person name="Woyke T."/>
        </authorList>
    </citation>
    <scope>NUCLEOTIDE SEQUENCE</scope>
    <source>
        <strain evidence="5">GVMAG-M-3300023179-97</strain>
    </source>
</reference>
<dbReference type="Pfam" id="PF01194">
    <property type="entry name" value="RNA_pol_N"/>
    <property type="match status" value="1"/>
</dbReference>
<accession>A0A6C0HEX7</accession>
<dbReference type="GO" id="GO:0000428">
    <property type="term" value="C:DNA-directed RNA polymerase complex"/>
    <property type="evidence" value="ECO:0007669"/>
    <property type="project" value="UniProtKB-KW"/>
</dbReference>